<keyword evidence="2" id="KW-1185">Reference proteome</keyword>
<name>A0A9N9Q5X8_9HELO</name>
<proteinExistence type="predicted"/>
<dbReference type="EMBL" id="CAJVRM010000155">
    <property type="protein sequence ID" value="CAG8975902.1"/>
    <property type="molecule type" value="Genomic_DNA"/>
</dbReference>
<accession>A0A9N9Q5X8</accession>
<organism evidence="1 2">
    <name type="scientific">Hymenoscyphus albidus</name>
    <dbReference type="NCBI Taxonomy" id="595503"/>
    <lineage>
        <taxon>Eukaryota</taxon>
        <taxon>Fungi</taxon>
        <taxon>Dikarya</taxon>
        <taxon>Ascomycota</taxon>
        <taxon>Pezizomycotina</taxon>
        <taxon>Leotiomycetes</taxon>
        <taxon>Helotiales</taxon>
        <taxon>Helotiaceae</taxon>
        <taxon>Hymenoscyphus</taxon>
    </lineage>
</organism>
<comment type="caution">
    <text evidence="1">The sequence shown here is derived from an EMBL/GenBank/DDBJ whole genome shotgun (WGS) entry which is preliminary data.</text>
</comment>
<protein>
    <submittedName>
        <fullName evidence="1">Uncharacterized protein</fullName>
    </submittedName>
</protein>
<evidence type="ECO:0000313" key="1">
    <source>
        <dbReference type="EMBL" id="CAG8975902.1"/>
    </source>
</evidence>
<reference evidence="1" key="1">
    <citation type="submission" date="2021-07" db="EMBL/GenBank/DDBJ databases">
        <authorList>
            <person name="Durling M."/>
        </authorList>
    </citation>
    <scope>NUCLEOTIDE SEQUENCE</scope>
</reference>
<evidence type="ECO:0000313" key="2">
    <source>
        <dbReference type="Proteomes" id="UP000701801"/>
    </source>
</evidence>
<dbReference type="Proteomes" id="UP000701801">
    <property type="component" value="Unassembled WGS sequence"/>
</dbReference>
<gene>
    <name evidence="1" type="ORF">HYALB_00006519</name>
</gene>
<dbReference type="AlphaFoldDB" id="A0A9N9Q5X8"/>
<sequence length="75" mass="8698">MSYDKRLQKPFPLALYNKLQKQNPKNAKKEALARKDPDKLCISYLPLVSEKLVYLANMRHEVALPTGPWDPDDML</sequence>